<dbReference type="Pfam" id="PF00535">
    <property type="entry name" value="Glycos_transf_2"/>
    <property type="match status" value="1"/>
</dbReference>
<accession>A0A1T5FIX6</accession>
<reference evidence="3 4" key="1">
    <citation type="submission" date="2017-02" db="EMBL/GenBank/DDBJ databases">
        <authorList>
            <person name="Peterson S.W."/>
        </authorList>
    </citation>
    <scope>NUCLEOTIDE SEQUENCE [LARGE SCALE GENOMIC DNA]</scope>
    <source>
        <strain evidence="3 4">DSM 22323</strain>
    </source>
</reference>
<dbReference type="CDD" id="cd00761">
    <property type="entry name" value="Glyco_tranf_GTA_type"/>
    <property type="match status" value="1"/>
</dbReference>
<evidence type="ECO:0000259" key="2">
    <source>
        <dbReference type="Pfam" id="PF00535"/>
    </source>
</evidence>
<gene>
    <name evidence="3" type="ORF">SAMN05660477_02097</name>
</gene>
<dbReference type="PANTHER" id="PTHR22916">
    <property type="entry name" value="GLYCOSYLTRANSFERASE"/>
    <property type="match status" value="1"/>
</dbReference>
<feature type="transmembrane region" description="Helical" evidence="1">
    <location>
        <begin position="273"/>
        <end position="290"/>
    </location>
</feature>
<dbReference type="Gene3D" id="3.90.550.10">
    <property type="entry name" value="Spore Coat Polysaccharide Biosynthesis Protein SpsA, Chain A"/>
    <property type="match status" value="1"/>
</dbReference>
<keyword evidence="4" id="KW-1185">Reference proteome</keyword>
<name>A0A1T5FIX6_9FLAO</name>
<dbReference type="AlphaFoldDB" id="A0A1T5FIX6"/>
<evidence type="ECO:0000313" key="3">
    <source>
        <dbReference type="EMBL" id="SKB96026.1"/>
    </source>
</evidence>
<dbReference type="STRING" id="619805.SAMN05660477_02097"/>
<organism evidence="3 4">
    <name type="scientific">Soonwooa buanensis</name>
    <dbReference type="NCBI Taxonomy" id="619805"/>
    <lineage>
        <taxon>Bacteria</taxon>
        <taxon>Pseudomonadati</taxon>
        <taxon>Bacteroidota</taxon>
        <taxon>Flavobacteriia</taxon>
        <taxon>Flavobacteriales</taxon>
        <taxon>Weeksellaceae</taxon>
        <taxon>Chryseobacterium group</taxon>
        <taxon>Soonwooa</taxon>
    </lineage>
</organism>
<proteinExistence type="predicted"/>
<dbReference type="PANTHER" id="PTHR22916:SF3">
    <property type="entry name" value="UDP-GLCNAC:BETAGAL BETA-1,3-N-ACETYLGLUCOSAMINYLTRANSFERASE-LIKE PROTEIN 1"/>
    <property type="match status" value="1"/>
</dbReference>
<dbReference type="EMBL" id="FUYZ01000006">
    <property type="protein sequence ID" value="SKB96026.1"/>
    <property type="molecule type" value="Genomic_DNA"/>
</dbReference>
<keyword evidence="1" id="KW-0472">Membrane</keyword>
<dbReference type="Proteomes" id="UP000191112">
    <property type="component" value="Unassembled WGS sequence"/>
</dbReference>
<keyword evidence="3" id="KW-0808">Transferase</keyword>
<keyword evidence="1" id="KW-0812">Transmembrane</keyword>
<sequence length="293" mass="34315">MKSITVFTPSYNRAHLLPKLYESLIKQTSKDFVWMIIDDGSRDETKSIMEKWIVEADFEIQYHYKENGGMHTGHNLAYSLIDTELNVCIDSDDYMPIDAIAKLLDKWNSISDKKNVAGLIALDADTQGRLIGQKLPEDVQRGSYFDVYYKYKANGDKKFILRTDLLKEFPKYPEYKDEKLVPLGILYMMMGEKFPYVFFNEVVCIVDYQEGGSSNTIFKQYFQSPRGFAYARKLKLNYTKSIKEIIKYCVHLSALFFITKDIQVTFQDNKYKILSFLLLPFGFLLYLYLLKKR</sequence>
<dbReference type="InterPro" id="IPR029044">
    <property type="entry name" value="Nucleotide-diphossugar_trans"/>
</dbReference>
<feature type="domain" description="Glycosyltransferase 2-like" evidence="2">
    <location>
        <begin position="5"/>
        <end position="109"/>
    </location>
</feature>
<dbReference type="GO" id="GO:0016758">
    <property type="term" value="F:hexosyltransferase activity"/>
    <property type="evidence" value="ECO:0007669"/>
    <property type="project" value="UniProtKB-ARBA"/>
</dbReference>
<dbReference type="SUPFAM" id="SSF53448">
    <property type="entry name" value="Nucleotide-diphospho-sugar transferases"/>
    <property type="match status" value="1"/>
</dbReference>
<evidence type="ECO:0000313" key="4">
    <source>
        <dbReference type="Proteomes" id="UP000191112"/>
    </source>
</evidence>
<dbReference type="InterPro" id="IPR001173">
    <property type="entry name" value="Glyco_trans_2-like"/>
</dbReference>
<keyword evidence="1" id="KW-1133">Transmembrane helix</keyword>
<protein>
    <submittedName>
        <fullName evidence="3">Glycosyl transferase family 2</fullName>
    </submittedName>
</protein>
<evidence type="ECO:0000256" key="1">
    <source>
        <dbReference type="SAM" id="Phobius"/>
    </source>
</evidence>